<dbReference type="KEGG" id="acad:UA74_05990"/>
<keyword evidence="2" id="KW-1185">Reference proteome</keyword>
<accession>A0AAC9L8X8</accession>
<organism evidence="1 2">
    <name type="scientific">Actinoalloteichus fjordicus</name>
    <dbReference type="NCBI Taxonomy" id="1612552"/>
    <lineage>
        <taxon>Bacteria</taxon>
        <taxon>Bacillati</taxon>
        <taxon>Actinomycetota</taxon>
        <taxon>Actinomycetes</taxon>
        <taxon>Pseudonocardiales</taxon>
        <taxon>Pseudonocardiaceae</taxon>
        <taxon>Actinoalloteichus</taxon>
    </lineage>
</organism>
<name>A0AAC9L8X8_9PSEU</name>
<dbReference type="EMBL" id="CP016076">
    <property type="protein sequence ID" value="APU13272.1"/>
    <property type="molecule type" value="Genomic_DNA"/>
</dbReference>
<dbReference type="AlphaFoldDB" id="A0AAC9L8X8"/>
<proteinExistence type="predicted"/>
<evidence type="ECO:0000313" key="1">
    <source>
        <dbReference type="EMBL" id="APU13272.1"/>
    </source>
</evidence>
<sequence length="195" mass="20796">MTGEREVTDQPMLRSQDALPVVGLILDRHLVFLDVGDSVPLDGDVAETLCRARVTIGPAPAEVLPGIPATHVADCADCQAVADAGCRADLEPATASVGAESVVRAFVRRVGAVAVHIVELDSAQDAPEVLVALCGQVFPAGEPLDRLSLGDGAPCFRCLLRSLPGLTRPRRATRERQTHRTGRSCRRDRFSVDQI</sequence>
<gene>
    <name evidence="1" type="ORF">UA74_05990</name>
</gene>
<dbReference type="Proteomes" id="UP000185511">
    <property type="component" value="Chromosome"/>
</dbReference>
<reference evidence="2" key="1">
    <citation type="submission" date="2016-06" db="EMBL/GenBank/DDBJ databases">
        <title>Complete genome sequence of Actinoalloteichus fjordicus DSM 46855 (=ADI127-17), type strain of the new species Actinoalloteichus fjordicus.</title>
        <authorList>
            <person name="Ruckert C."/>
            <person name="Nouioui I."/>
            <person name="Willmese J."/>
            <person name="van Wezel G."/>
            <person name="Klenk H.-P."/>
            <person name="Kalinowski J."/>
            <person name="Zotchev S.B."/>
        </authorList>
    </citation>
    <scope>NUCLEOTIDE SEQUENCE [LARGE SCALE GENOMIC DNA]</scope>
    <source>
        <strain evidence="2">ADI127-7</strain>
    </source>
</reference>
<evidence type="ECO:0000313" key="2">
    <source>
        <dbReference type="Proteomes" id="UP000185511"/>
    </source>
</evidence>
<protein>
    <submittedName>
        <fullName evidence="1">Uncharacterized protein</fullName>
    </submittedName>
</protein>